<name>T1BLA7_9ZZZZ</name>
<evidence type="ECO:0000259" key="1">
    <source>
        <dbReference type="Pfam" id="PF14104"/>
    </source>
</evidence>
<reference evidence="2" key="1">
    <citation type="submission" date="2013-08" db="EMBL/GenBank/DDBJ databases">
        <authorList>
            <person name="Mendez C."/>
            <person name="Richter M."/>
            <person name="Ferrer M."/>
            <person name="Sanchez J."/>
        </authorList>
    </citation>
    <scope>NUCLEOTIDE SEQUENCE</scope>
</reference>
<dbReference type="InterPro" id="IPR025457">
    <property type="entry name" value="DUF4277"/>
</dbReference>
<dbReference type="AlphaFoldDB" id="T1BLA7"/>
<sequence length="214" mass="23530">QLLDEYVPVDPRATLPPSASLLVCLRNLVIERAPAYKITEWAADRPDGLLGLADGVAGALNDDRLGRALDALFKADRASMLTKLMTSAIQTFEISTDELHNDATTLSMQGEYSSPTGDSRTAPRVRFGHPKERPDLAQLIYLLTVSSDGYVPITYRLADGNTPEDPSHIPTWKACCVLAGRTDFLYISDSKLCNRDAMGHIDRNHGRFLTVMPN</sequence>
<dbReference type="Pfam" id="PF14104">
    <property type="entry name" value="DUF4277"/>
    <property type="match status" value="1"/>
</dbReference>
<gene>
    <name evidence="2" type="ORF">B1B_05412</name>
</gene>
<proteinExistence type="predicted"/>
<organism evidence="2">
    <name type="scientific">mine drainage metagenome</name>
    <dbReference type="NCBI Taxonomy" id="410659"/>
    <lineage>
        <taxon>unclassified sequences</taxon>
        <taxon>metagenomes</taxon>
        <taxon>ecological metagenomes</taxon>
    </lineage>
</organism>
<accession>T1BLA7</accession>
<dbReference type="EMBL" id="AUZY01003427">
    <property type="protein sequence ID" value="EQD69288.1"/>
    <property type="molecule type" value="Genomic_DNA"/>
</dbReference>
<feature type="non-terminal residue" evidence="2">
    <location>
        <position position="1"/>
    </location>
</feature>
<feature type="non-terminal residue" evidence="2">
    <location>
        <position position="214"/>
    </location>
</feature>
<reference evidence="2" key="2">
    <citation type="journal article" date="2014" name="ISME J.">
        <title>Microbial stratification in low pH oxic and suboxic macroscopic growths along an acid mine drainage.</title>
        <authorList>
            <person name="Mendez-Garcia C."/>
            <person name="Mesa V."/>
            <person name="Sprenger R.R."/>
            <person name="Richter M."/>
            <person name="Diez M.S."/>
            <person name="Solano J."/>
            <person name="Bargiela R."/>
            <person name="Golyshina O.V."/>
            <person name="Manteca A."/>
            <person name="Ramos J.L."/>
            <person name="Gallego J.R."/>
            <person name="Llorente I."/>
            <person name="Martins Dos Santos V.A."/>
            <person name="Jensen O.N."/>
            <person name="Pelaez A.I."/>
            <person name="Sanchez J."/>
            <person name="Ferrer M."/>
        </authorList>
    </citation>
    <scope>NUCLEOTIDE SEQUENCE</scope>
</reference>
<evidence type="ECO:0000313" key="2">
    <source>
        <dbReference type="EMBL" id="EQD69288.1"/>
    </source>
</evidence>
<feature type="domain" description="DUF4277" evidence="1">
    <location>
        <begin position="2"/>
        <end position="85"/>
    </location>
</feature>
<comment type="caution">
    <text evidence="2">The sequence shown here is derived from an EMBL/GenBank/DDBJ whole genome shotgun (WGS) entry which is preliminary data.</text>
</comment>
<protein>
    <submittedName>
        <fullName evidence="2">IS4 family transposase</fullName>
    </submittedName>
</protein>